<evidence type="ECO:0000256" key="4">
    <source>
        <dbReference type="ARBA" id="ARBA00023136"/>
    </source>
</evidence>
<keyword evidence="5 7" id="KW-0456">Lyase</keyword>
<evidence type="ECO:0000313" key="9">
    <source>
        <dbReference type="Proteomes" id="UP000621436"/>
    </source>
</evidence>
<evidence type="ECO:0000256" key="5">
    <source>
        <dbReference type="ARBA" id="ARBA00023239"/>
    </source>
</evidence>
<gene>
    <name evidence="7 8" type="primary">mltG</name>
    <name evidence="8" type="ORF">I0Q91_10910</name>
</gene>
<evidence type="ECO:0000256" key="2">
    <source>
        <dbReference type="ARBA" id="ARBA00022692"/>
    </source>
</evidence>
<evidence type="ECO:0000256" key="7">
    <source>
        <dbReference type="HAMAP-Rule" id="MF_02065"/>
    </source>
</evidence>
<dbReference type="PANTHER" id="PTHR30518:SF2">
    <property type="entry name" value="ENDOLYTIC MUREIN TRANSGLYCOSYLASE"/>
    <property type="match status" value="1"/>
</dbReference>
<dbReference type="CDD" id="cd08010">
    <property type="entry name" value="MltG_like"/>
    <property type="match status" value="1"/>
</dbReference>
<keyword evidence="3 7" id="KW-1133">Transmembrane helix</keyword>
<dbReference type="GO" id="GO:0071555">
    <property type="term" value="P:cell wall organization"/>
    <property type="evidence" value="ECO:0007669"/>
    <property type="project" value="UniProtKB-KW"/>
</dbReference>
<dbReference type="RefSeq" id="WP_270454589.1">
    <property type="nucleotide sequence ID" value="NZ_JADPIE010000006.1"/>
</dbReference>
<evidence type="ECO:0000313" key="8">
    <source>
        <dbReference type="EMBL" id="MBF8437595.1"/>
    </source>
</evidence>
<comment type="similarity">
    <text evidence="7">Belongs to the transglycosylase MltG family.</text>
</comment>
<keyword evidence="1 7" id="KW-1003">Cell membrane</keyword>
<keyword evidence="6 7" id="KW-0961">Cell wall biogenesis/degradation</keyword>
<dbReference type="PANTHER" id="PTHR30518">
    <property type="entry name" value="ENDOLYTIC MUREIN TRANSGLYCOSYLASE"/>
    <property type="match status" value="1"/>
</dbReference>
<organism evidence="8 9">
    <name type="scientific">Halonatronomonas betaini</name>
    <dbReference type="NCBI Taxonomy" id="2778430"/>
    <lineage>
        <taxon>Bacteria</taxon>
        <taxon>Bacillati</taxon>
        <taxon>Bacillota</taxon>
        <taxon>Clostridia</taxon>
        <taxon>Halanaerobiales</taxon>
        <taxon>Halarsenatibacteraceae</taxon>
        <taxon>Halonatronomonas</taxon>
    </lineage>
</organism>
<dbReference type="NCBIfam" id="TIGR00247">
    <property type="entry name" value="endolytic transglycosylase MltG"/>
    <property type="match status" value="1"/>
</dbReference>
<evidence type="ECO:0000256" key="6">
    <source>
        <dbReference type="ARBA" id="ARBA00023316"/>
    </source>
</evidence>
<comment type="catalytic activity">
    <reaction evidence="7">
        <text>a peptidoglycan chain = a peptidoglycan chain with N-acetyl-1,6-anhydromuramyl-[peptide] at the reducing end + a peptidoglycan chain with N-acetylglucosamine at the non-reducing end.</text>
        <dbReference type="EC" id="4.2.2.29"/>
    </reaction>
</comment>
<accession>A0A931AVM2</accession>
<dbReference type="Gene3D" id="3.30.160.60">
    <property type="entry name" value="Classic Zinc Finger"/>
    <property type="match status" value="1"/>
</dbReference>
<dbReference type="Proteomes" id="UP000621436">
    <property type="component" value="Unassembled WGS sequence"/>
</dbReference>
<dbReference type="GO" id="GO:0005886">
    <property type="term" value="C:plasma membrane"/>
    <property type="evidence" value="ECO:0007669"/>
    <property type="project" value="UniProtKB-UniRule"/>
</dbReference>
<dbReference type="GO" id="GO:0009252">
    <property type="term" value="P:peptidoglycan biosynthetic process"/>
    <property type="evidence" value="ECO:0007669"/>
    <property type="project" value="UniProtKB-UniRule"/>
</dbReference>
<proteinExistence type="inferred from homology"/>
<keyword evidence="9" id="KW-1185">Reference proteome</keyword>
<dbReference type="GO" id="GO:0008932">
    <property type="term" value="F:lytic endotransglycosylase activity"/>
    <property type="evidence" value="ECO:0007669"/>
    <property type="project" value="UniProtKB-UniRule"/>
</dbReference>
<dbReference type="Gene3D" id="3.30.1490.480">
    <property type="entry name" value="Endolytic murein transglycosylase"/>
    <property type="match status" value="1"/>
</dbReference>
<sequence>MKKAGILLLIAVLIAGAYFKFDYLAEPAYPEEPELFVIESGSSVRAIASQLEQEGWIRSARLFEIYVLINDYQGRLQAGTYQFETGDNIFQIANQIVSGRAANFRVTIPEGFTVNEIVSRLSDFDHLEEEDLLNALDDQVLIRDYFPDDSEVVWPQEGFLFPDTYNLSYEMEPVDIFNTMINRFESHWLEELENNKNSYTINEYVTMASLIEKEAQLNEEKPLIAGVIYNRLAQNMRLQLDATVQYALEERVSRVLYGHLEIESPYNTYLSSGLPPGPIASPGDNALAAVLEPEDSDYLFYFARPDGSHIFTKSYEEHLERLREFR</sequence>
<dbReference type="AlphaFoldDB" id="A0A931AVM2"/>
<dbReference type="Pfam" id="PF02618">
    <property type="entry name" value="YceG"/>
    <property type="match status" value="1"/>
</dbReference>
<dbReference type="InterPro" id="IPR003770">
    <property type="entry name" value="MLTG-like"/>
</dbReference>
<dbReference type="EC" id="4.2.2.29" evidence="7"/>
<dbReference type="EMBL" id="JADPIE010000006">
    <property type="protein sequence ID" value="MBF8437595.1"/>
    <property type="molecule type" value="Genomic_DNA"/>
</dbReference>
<keyword evidence="2 7" id="KW-0812">Transmembrane</keyword>
<keyword evidence="4 7" id="KW-0472">Membrane</keyword>
<evidence type="ECO:0000256" key="3">
    <source>
        <dbReference type="ARBA" id="ARBA00022989"/>
    </source>
</evidence>
<reference evidence="8" key="1">
    <citation type="submission" date="2020-11" db="EMBL/GenBank/DDBJ databases">
        <title>Halonatronomonas betainensis gen. nov., sp. nov. a novel haloalkaliphilic representative of the family Halanaerobiacae capable of betaine degradation.</title>
        <authorList>
            <person name="Boltyanskaya Y."/>
            <person name="Kevbrin V."/>
            <person name="Detkova E."/>
            <person name="Grouzdev D.S."/>
            <person name="Koziaeva V."/>
            <person name="Zhilina T."/>
        </authorList>
    </citation>
    <scope>NUCLEOTIDE SEQUENCE</scope>
    <source>
        <strain evidence="8">Z-7014</strain>
    </source>
</reference>
<comment type="caution">
    <text evidence="8">The sequence shown here is derived from an EMBL/GenBank/DDBJ whole genome shotgun (WGS) entry which is preliminary data.</text>
</comment>
<dbReference type="HAMAP" id="MF_02065">
    <property type="entry name" value="MltG"/>
    <property type="match status" value="1"/>
</dbReference>
<comment type="function">
    <text evidence="7">Functions as a peptidoglycan terminase that cleaves nascent peptidoglycan strands endolytically to terminate their elongation.</text>
</comment>
<evidence type="ECO:0000256" key="1">
    <source>
        <dbReference type="ARBA" id="ARBA00022475"/>
    </source>
</evidence>
<protein>
    <recommendedName>
        <fullName evidence="7">Endolytic murein transglycosylase</fullName>
        <ecNumber evidence="7">4.2.2.29</ecNumber>
    </recommendedName>
    <alternativeName>
        <fullName evidence="7">Peptidoglycan lytic transglycosylase</fullName>
    </alternativeName>
    <alternativeName>
        <fullName evidence="7">Peptidoglycan polymerization terminase</fullName>
    </alternativeName>
</protein>
<name>A0A931AVM2_9FIRM</name>
<feature type="site" description="Important for catalytic activity" evidence="7">
    <location>
        <position position="214"/>
    </location>
</feature>